<dbReference type="InterPro" id="IPR036237">
    <property type="entry name" value="Xyl_isomerase-like_sf"/>
</dbReference>
<evidence type="ECO:0000313" key="1">
    <source>
        <dbReference type="EMBL" id="MQY31784.1"/>
    </source>
</evidence>
<evidence type="ECO:0008006" key="3">
    <source>
        <dbReference type="Google" id="ProtNLM"/>
    </source>
</evidence>
<dbReference type="Proteomes" id="UP000431401">
    <property type="component" value="Unassembled WGS sequence"/>
</dbReference>
<evidence type="ECO:0000313" key="2">
    <source>
        <dbReference type="Proteomes" id="UP000431401"/>
    </source>
</evidence>
<reference evidence="1 2" key="1">
    <citation type="submission" date="2019-10" db="EMBL/GenBank/DDBJ databases">
        <title>Nocardia macrotermitis sp. nov. and Nocardia aurantia sp. nov., isolated from the gut of fungus growing-termite Macrotermes natalensis.</title>
        <authorList>
            <person name="Benndorf R."/>
            <person name="Schwitalla J."/>
            <person name="Martin K."/>
            <person name="De Beer W."/>
            <person name="Kaster A.-K."/>
            <person name="Vollmers J."/>
            <person name="Poulsen M."/>
            <person name="Beemelmanns C."/>
        </authorList>
    </citation>
    <scope>NUCLEOTIDE SEQUENCE [LARGE SCALE GENOMIC DNA]</scope>
    <source>
        <strain evidence="1 2">RB56</strain>
    </source>
</reference>
<dbReference type="OrthoDB" id="2555274at2"/>
<dbReference type="AlphaFoldDB" id="A0A7K0E3Q4"/>
<proteinExistence type="predicted"/>
<gene>
    <name evidence="1" type="ORF">NRB56_73950</name>
</gene>
<dbReference type="SUPFAM" id="SSF51658">
    <property type="entry name" value="Xylose isomerase-like"/>
    <property type="match status" value="1"/>
</dbReference>
<protein>
    <recommendedName>
        <fullName evidence="3">Xylose isomerase</fullName>
    </recommendedName>
</protein>
<keyword evidence="2" id="KW-1185">Reference proteome</keyword>
<organism evidence="1 2">
    <name type="scientific">Nocardia aurantia</name>
    <dbReference type="NCBI Taxonomy" id="2585199"/>
    <lineage>
        <taxon>Bacteria</taxon>
        <taxon>Bacillati</taxon>
        <taxon>Actinomycetota</taxon>
        <taxon>Actinomycetes</taxon>
        <taxon>Mycobacteriales</taxon>
        <taxon>Nocardiaceae</taxon>
        <taxon>Nocardia</taxon>
    </lineage>
</organism>
<dbReference type="Gene3D" id="3.20.20.150">
    <property type="entry name" value="Divalent-metal-dependent TIM barrel enzymes"/>
    <property type="match status" value="1"/>
</dbReference>
<comment type="caution">
    <text evidence="1">The sequence shown here is derived from an EMBL/GenBank/DDBJ whole genome shotgun (WGS) entry which is preliminary data.</text>
</comment>
<sequence>MTGPRLELFNSLWAMEDLPYRGARAWSLDEQLDLLERNGFDGAAVDLGARQRPEATRLAAALRGRVLRVAVFAFAGTDAEIGTALRYADTVGADRMVVCGRLFDDDSAALAAVLGRWHRRCAGAGVAMQLETHRHTLTEDLRRTVALLNVLDPAIRLAIDLSHYVCGSEIPLPVPDAVDELLTTVLDRTESVQGRVATRCQVQIPLGFPQHRGWEDQFRDWWIRAFTAVLRHRDGGSEPVMFCTELGTTPYAITGPDGHELSDRWADTLTLRDRAAAAFDAALDGLTRTPGGNP</sequence>
<dbReference type="EMBL" id="WEGI01000023">
    <property type="protein sequence ID" value="MQY31784.1"/>
    <property type="molecule type" value="Genomic_DNA"/>
</dbReference>
<name>A0A7K0E3Q4_9NOCA</name>
<accession>A0A7K0E3Q4</accession>
<dbReference type="RefSeq" id="WP_153348993.1">
    <property type="nucleotide sequence ID" value="NZ_WEGI01000023.1"/>
</dbReference>